<dbReference type="EMBL" id="CP042997">
    <property type="protein sequence ID" value="QEH38608.1"/>
    <property type="molecule type" value="Genomic_DNA"/>
</dbReference>
<proteinExistence type="inferred from homology"/>
<dbReference type="AlphaFoldDB" id="A0A5B9WD60"/>
<dbReference type="GO" id="GO:0008967">
    <property type="term" value="F:phosphoglycolate phosphatase activity"/>
    <property type="evidence" value="ECO:0007669"/>
    <property type="project" value="UniProtKB-EC"/>
</dbReference>
<comment type="catalytic activity">
    <reaction evidence="1">
        <text>2-phosphoglycolate + H2O = glycolate + phosphate</text>
        <dbReference type="Rhea" id="RHEA:14369"/>
        <dbReference type="ChEBI" id="CHEBI:15377"/>
        <dbReference type="ChEBI" id="CHEBI:29805"/>
        <dbReference type="ChEBI" id="CHEBI:43474"/>
        <dbReference type="ChEBI" id="CHEBI:58033"/>
        <dbReference type="EC" id="3.1.3.18"/>
    </reaction>
</comment>
<dbReference type="SUPFAM" id="SSF56784">
    <property type="entry name" value="HAD-like"/>
    <property type="match status" value="1"/>
</dbReference>
<dbReference type="EC" id="3.1.3.18" evidence="4"/>
<name>A0A5B9WD60_9BACT</name>
<dbReference type="InterPro" id="IPR050155">
    <property type="entry name" value="HAD-like_hydrolase_sf"/>
</dbReference>
<dbReference type="NCBIfam" id="TIGR01549">
    <property type="entry name" value="HAD-SF-IA-v1"/>
    <property type="match status" value="1"/>
</dbReference>
<accession>A0A5B9WD60</accession>
<dbReference type="InterPro" id="IPR023214">
    <property type="entry name" value="HAD_sf"/>
</dbReference>
<keyword evidence="5" id="KW-0378">Hydrolase</keyword>
<evidence type="ECO:0000256" key="1">
    <source>
        <dbReference type="ARBA" id="ARBA00000830"/>
    </source>
</evidence>
<organism evidence="5 6">
    <name type="scientific">Aquisphaera giovannonii</name>
    <dbReference type="NCBI Taxonomy" id="406548"/>
    <lineage>
        <taxon>Bacteria</taxon>
        <taxon>Pseudomonadati</taxon>
        <taxon>Planctomycetota</taxon>
        <taxon>Planctomycetia</taxon>
        <taxon>Isosphaerales</taxon>
        <taxon>Isosphaeraceae</taxon>
        <taxon>Aquisphaera</taxon>
    </lineage>
</organism>
<dbReference type="Proteomes" id="UP000324233">
    <property type="component" value="Chromosome"/>
</dbReference>
<dbReference type="PANTHER" id="PTHR43434">
    <property type="entry name" value="PHOSPHOGLYCOLATE PHOSPHATASE"/>
    <property type="match status" value="1"/>
</dbReference>
<protein>
    <recommendedName>
        <fullName evidence="4">phosphoglycolate phosphatase</fullName>
        <ecNumber evidence="4">3.1.3.18</ecNumber>
    </recommendedName>
</protein>
<dbReference type="InterPro" id="IPR023198">
    <property type="entry name" value="PGP-like_dom2"/>
</dbReference>
<gene>
    <name evidence="5" type="primary">gph_3</name>
    <name evidence="5" type="ORF">OJF2_72120</name>
</gene>
<dbReference type="Gene3D" id="1.10.150.240">
    <property type="entry name" value="Putative phosphatase, domain 2"/>
    <property type="match status" value="1"/>
</dbReference>
<evidence type="ECO:0000256" key="4">
    <source>
        <dbReference type="ARBA" id="ARBA00013078"/>
    </source>
</evidence>
<reference evidence="5 6" key="1">
    <citation type="submission" date="2019-08" db="EMBL/GenBank/DDBJ databases">
        <title>Deep-cultivation of Planctomycetes and their phenomic and genomic characterization uncovers novel biology.</title>
        <authorList>
            <person name="Wiegand S."/>
            <person name="Jogler M."/>
            <person name="Boedeker C."/>
            <person name="Pinto D."/>
            <person name="Vollmers J."/>
            <person name="Rivas-Marin E."/>
            <person name="Kohn T."/>
            <person name="Peeters S.H."/>
            <person name="Heuer A."/>
            <person name="Rast P."/>
            <person name="Oberbeckmann S."/>
            <person name="Bunk B."/>
            <person name="Jeske O."/>
            <person name="Meyerdierks A."/>
            <person name="Storesund J.E."/>
            <person name="Kallscheuer N."/>
            <person name="Luecker S."/>
            <person name="Lage O.M."/>
            <person name="Pohl T."/>
            <person name="Merkel B.J."/>
            <person name="Hornburger P."/>
            <person name="Mueller R.-W."/>
            <person name="Bruemmer F."/>
            <person name="Labrenz M."/>
            <person name="Spormann A.M."/>
            <person name="Op den Camp H."/>
            <person name="Overmann J."/>
            <person name="Amann R."/>
            <person name="Jetten M.S.M."/>
            <person name="Mascher T."/>
            <person name="Medema M.H."/>
            <person name="Devos D.P."/>
            <person name="Kaster A.-K."/>
            <person name="Ovreas L."/>
            <person name="Rohde M."/>
            <person name="Galperin M.Y."/>
            <person name="Jogler C."/>
        </authorList>
    </citation>
    <scope>NUCLEOTIDE SEQUENCE [LARGE SCALE GENOMIC DNA]</scope>
    <source>
        <strain evidence="5 6">OJF2</strain>
    </source>
</reference>
<dbReference type="SFLD" id="SFLDS00003">
    <property type="entry name" value="Haloacid_Dehalogenase"/>
    <property type="match status" value="1"/>
</dbReference>
<dbReference type="InterPro" id="IPR006439">
    <property type="entry name" value="HAD-SF_hydro_IA"/>
</dbReference>
<evidence type="ECO:0000256" key="3">
    <source>
        <dbReference type="ARBA" id="ARBA00006171"/>
    </source>
</evidence>
<evidence type="ECO:0000313" key="5">
    <source>
        <dbReference type="EMBL" id="QEH38608.1"/>
    </source>
</evidence>
<dbReference type="PANTHER" id="PTHR43434:SF1">
    <property type="entry name" value="PHOSPHOGLYCOLATE PHOSPHATASE"/>
    <property type="match status" value="1"/>
</dbReference>
<dbReference type="InterPro" id="IPR036412">
    <property type="entry name" value="HAD-like_sf"/>
</dbReference>
<dbReference type="InterPro" id="IPR041492">
    <property type="entry name" value="HAD_2"/>
</dbReference>
<comment type="similarity">
    <text evidence="3">Belongs to the HAD-like hydrolase superfamily. CbbY/CbbZ/Gph/YieH family.</text>
</comment>
<dbReference type="Gene3D" id="3.40.50.1000">
    <property type="entry name" value="HAD superfamily/HAD-like"/>
    <property type="match status" value="1"/>
</dbReference>
<dbReference type="KEGG" id="agv:OJF2_72120"/>
<dbReference type="SFLD" id="SFLDG01129">
    <property type="entry name" value="C1.5:_HAD__Beta-PGM__Phosphata"/>
    <property type="match status" value="1"/>
</dbReference>
<keyword evidence="6" id="KW-1185">Reference proteome</keyword>
<dbReference type="RefSeq" id="WP_210420297.1">
    <property type="nucleotide sequence ID" value="NZ_CP042997.1"/>
</dbReference>
<comment type="pathway">
    <text evidence="2">Organic acid metabolism; glycolate biosynthesis; glycolate from 2-phosphoglycolate: step 1/1.</text>
</comment>
<evidence type="ECO:0000256" key="2">
    <source>
        <dbReference type="ARBA" id="ARBA00004818"/>
    </source>
</evidence>
<evidence type="ECO:0000313" key="6">
    <source>
        <dbReference type="Proteomes" id="UP000324233"/>
    </source>
</evidence>
<dbReference type="Pfam" id="PF13419">
    <property type="entry name" value="HAD_2"/>
    <property type="match status" value="1"/>
</dbReference>
<dbReference type="GO" id="GO:0005829">
    <property type="term" value="C:cytosol"/>
    <property type="evidence" value="ECO:0007669"/>
    <property type="project" value="TreeGrafter"/>
</dbReference>
<sequence length="231" mass="24599">MAEPRDAALAVLFDLDGTLLDTLEDLGRSVNEVLEGHGFPPHPMDAYRRFIGDGVAMLVERALPAEAVRADPSLVPRCVEGFREAYGRGWDVASGPYPGIPELLDALVARGIPMAVLSNKPHPFTRRCVEELLPRWRFAAVLGDRPGFARKPDPGEALRIAADLGVEPGRVAYLGDSSIDMETARGAGMIALGAGWGFRGASELLAHGAVAALSRPIELLGWVDRGGAVEG</sequence>
<dbReference type="GO" id="GO:0006281">
    <property type="term" value="P:DNA repair"/>
    <property type="evidence" value="ECO:0007669"/>
    <property type="project" value="TreeGrafter"/>
</dbReference>